<feature type="domain" description="Scaffold protein Nfu/NifU N-terminal" evidence="1">
    <location>
        <begin position="4"/>
        <end position="85"/>
    </location>
</feature>
<sequence>MKLTKVERTPNPLAMKLSVDEYLEAGTVGVTYTRNQKGLPRDIMRLFTIPGLHQMYRYADFITVEKTVDSDWKDILPQIKKILNG</sequence>
<reference evidence="2 4" key="1">
    <citation type="submission" date="2017-09" db="EMBL/GenBank/DDBJ databases">
        <title>Complete Genome Sequences of Two Strains of the Meat Spoilage Bacterium Brochothrix thermosphacta Isolated from Ground Chicken.</title>
        <authorList>
            <person name="Paoli G.C."/>
            <person name="Wijey C."/>
            <person name="Chen C.-Y."/>
            <person name="Nguyen L."/>
            <person name="Yan X."/>
            <person name="Irwin P.L."/>
        </authorList>
    </citation>
    <scope>NUCLEOTIDE SEQUENCE [LARGE SCALE GENOMIC DNA]</scope>
    <source>
        <strain evidence="2 4">BI</strain>
    </source>
</reference>
<reference evidence="3" key="2">
    <citation type="submission" date="2018-04" db="EMBL/GenBank/DDBJ databases">
        <authorList>
            <person name="Go L.Y."/>
            <person name="Mitchell J.A."/>
        </authorList>
    </citation>
    <scope>NUCLEOTIDE SEQUENCE</scope>
    <source>
        <strain evidence="3">BSAS1 3</strain>
    </source>
</reference>
<evidence type="ECO:0000313" key="2">
    <source>
        <dbReference type="EMBL" id="ATF26814.1"/>
    </source>
</evidence>
<dbReference type="Proteomes" id="UP000243591">
    <property type="component" value="Chromosome"/>
</dbReference>
<dbReference type="KEGG" id="bths:CNY62_10880"/>
<dbReference type="EMBL" id="CP023483">
    <property type="protein sequence ID" value="ATF26814.1"/>
    <property type="molecule type" value="Genomic_DNA"/>
</dbReference>
<accession>A0A1D2LA25</accession>
<proteinExistence type="predicted"/>
<dbReference type="SMART" id="SM00932">
    <property type="entry name" value="Nfu_N"/>
    <property type="match status" value="1"/>
</dbReference>
<dbReference type="Proteomes" id="UP000270190">
    <property type="component" value="Unassembled WGS sequence"/>
</dbReference>
<dbReference type="STRING" id="2756.BFR44_05155"/>
<dbReference type="EMBL" id="OUNC01000006">
    <property type="protein sequence ID" value="SPP27384.1"/>
    <property type="molecule type" value="Genomic_DNA"/>
</dbReference>
<evidence type="ECO:0000313" key="3">
    <source>
        <dbReference type="EMBL" id="SPP27384.1"/>
    </source>
</evidence>
<dbReference type="OrthoDB" id="420201at2"/>
<dbReference type="GeneID" id="66536415"/>
<gene>
    <name evidence="3" type="ORF">BTBSAS_140016</name>
    <name evidence="2" type="ORF">CNY62_10880</name>
</gene>
<dbReference type="Pfam" id="PF08712">
    <property type="entry name" value="Nfu_N"/>
    <property type="match status" value="1"/>
</dbReference>
<keyword evidence="4" id="KW-1185">Reference proteome</keyword>
<organism evidence="2 4">
    <name type="scientific">Brochothrix thermosphacta</name>
    <name type="common">Microbacterium thermosphactum</name>
    <dbReference type="NCBI Taxonomy" id="2756"/>
    <lineage>
        <taxon>Bacteria</taxon>
        <taxon>Bacillati</taxon>
        <taxon>Bacillota</taxon>
        <taxon>Bacilli</taxon>
        <taxon>Bacillales</taxon>
        <taxon>Listeriaceae</taxon>
        <taxon>Brochothrix</taxon>
    </lineage>
</organism>
<dbReference type="InterPro" id="IPR014824">
    <property type="entry name" value="Nfu/NifU_N"/>
</dbReference>
<protein>
    <submittedName>
        <fullName evidence="3">Putative N-terminal domain scaffold protein Nfu/NifU</fullName>
    </submittedName>
</protein>
<evidence type="ECO:0000313" key="5">
    <source>
        <dbReference type="Proteomes" id="UP000270190"/>
    </source>
</evidence>
<reference evidence="5" key="3">
    <citation type="submission" date="2018-04" db="EMBL/GenBank/DDBJ databases">
        <authorList>
            <person name="Illikoud N."/>
        </authorList>
    </citation>
    <scope>NUCLEOTIDE SEQUENCE [LARGE SCALE GENOMIC DNA]</scope>
</reference>
<dbReference type="SUPFAM" id="SSF110836">
    <property type="entry name" value="Hypothetical protein SAV1430"/>
    <property type="match status" value="1"/>
</dbReference>
<dbReference type="Gene3D" id="3.30.1370.70">
    <property type="entry name" value="Scaffold protein Nfu/NifU, N-terminal domain"/>
    <property type="match status" value="1"/>
</dbReference>
<evidence type="ECO:0000259" key="1">
    <source>
        <dbReference type="SMART" id="SM00932"/>
    </source>
</evidence>
<evidence type="ECO:0000313" key="4">
    <source>
        <dbReference type="Proteomes" id="UP000243591"/>
    </source>
</evidence>
<dbReference type="InterPro" id="IPR036498">
    <property type="entry name" value="Nfu/NifU_N_sf"/>
</dbReference>
<name>A0A1D2LA25_BROTH</name>
<dbReference type="RefSeq" id="WP_029092580.1">
    <property type="nucleotide sequence ID" value="NZ_CBCPHX010000001.1"/>
</dbReference>
<dbReference type="AlphaFoldDB" id="A0A1D2LA25"/>